<evidence type="ECO:0000256" key="1">
    <source>
        <dbReference type="ARBA" id="ARBA00004141"/>
    </source>
</evidence>
<keyword evidence="6" id="KW-1185">Reference proteome</keyword>
<dbReference type="InterPro" id="IPR002797">
    <property type="entry name" value="Polysacc_synth"/>
</dbReference>
<dbReference type="Proteomes" id="UP000515561">
    <property type="component" value="Chromosome"/>
</dbReference>
<reference evidence="5 6" key="1">
    <citation type="journal article" date="2016" name="Int. J. Syst. Evol. Microbiol.">
        <title>Descriptions of Anaerotaenia torta gen. nov., sp. nov. and Anaerocolumna cellulosilytica gen. nov., sp. nov. isolated from a methanogenic reactor of cattle waste.</title>
        <authorList>
            <person name="Uek A."/>
            <person name="Ohtaki Y."/>
            <person name="Kaku N."/>
            <person name="Ueki K."/>
        </authorList>
    </citation>
    <scope>NUCLEOTIDE SEQUENCE [LARGE SCALE GENOMIC DNA]</scope>
    <source>
        <strain evidence="5 6">SN021</strain>
    </source>
</reference>
<name>A0A6S6RBY5_9FIRM</name>
<dbReference type="KEGG" id="acel:acsn021_43010"/>
<dbReference type="EMBL" id="AP023367">
    <property type="protein sequence ID" value="BCJ96732.1"/>
    <property type="molecule type" value="Genomic_DNA"/>
</dbReference>
<dbReference type="Pfam" id="PF01943">
    <property type="entry name" value="Polysacc_synt"/>
    <property type="match status" value="1"/>
</dbReference>
<keyword evidence="2" id="KW-0812">Transmembrane</keyword>
<comment type="subcellular location">
    <subcellularLocation>
        <location evidence="1">Membrane</location>
        <topology evidence="1">Multi-pass membrane protein</topology>
    </subcellularLocation>
</comment>
<evidence type="ECO:0000313" key="5">
    <source>
        <dbReference type="EMBL" id="BCJ96732.1"/>
    </source>
</evidence>
<evidence type="ECO:0000256" key="3">
    <source>
        <dbReference type="ARBA" id="ARBA00022989"/>
    </source>
</evidence>
<organism evidence="5 6">
    <name type="scientific">Anaerocolumna cellulosilytica</name>
    <dbReference type="NCBI Taxonomy" id="433286"/>
    <lineage>
        <taxon>Bacteria</taxon>
        <taxon>Bacillati</taxon>
        <taxon>Bacillota</taxon>
        <taxon>Clostridia</taxon>
        <taxon>Lachnospirales</taxon>
        <taxon>Lachnospiraceae</taxon>
        <taxon>Anaerocolumna</taxon>
    </lineage>
</organism>
<evidence type="ECO:0000256" key="4">
    <source>
        <dbReference type="ARBA" id="ARBA00023136"/>
    </source>
</evidence>
<dbReference type="PANTHER" id="PTHR43424">
    <property type="entry name" value="LOCUS PUTATIVE PROTEIN 1-RELATED"/>
    <property type="match status" value="1"/>
</dbReference>
<evidence type="ECO:0000256" key="2">
    <source>
        <dbReference type="ARBA" id="ARBA00022692"/>
    </source>
</evidence>
<keyword evidence="4" id="KW-0472">Membrane</keyword>
<evidence type="ECO:0000313" key="6">
    <source>
        <dbReference type="Proteomes" id="UP000515561"/>
    </source>
</evidence>
<dbReference type="CDD" id="cd13128">
    <property type="entry name" value="MATE_Wzx_like"/>
    <property type="match status" value="1"/>
</dbReference>
<dbReference type="InterPro" id="IPR052556">
    <property type="entry name" value="PolySynth_Transporter"/>
</dbReference>
<proteinExistence type="predicted"/>
<keyword evidence="3" id="KW-1133">Transmembrane helix</keyword>
<protein>
    <submittedName>
        <fullName evidence="5">Polysaccharide biosynthesis protein</fullName>
    </submittedName>
</protein>
<dbReference type="PANTHER" id="PTHR43424:SF1">
    <property type="entry name" value="LOCUS PUTATIVE PROTEIN 1-RELATED"/>
    <property type="match status" value="1"/>
</dbReference>
<dbReference type="AlphaFoldDB" id="A0A6S6RBY5"/>
<sequence length="485" mass="54763">MGTLKKNFIYNISYQFLSLFLPLVTTPYISRVLGADGIGEYSYTYSVVYYFMLVAMLGITQHGNRTIASSGTGMEKRSEVFWNIYTVQLITHGVGVLIYLIYLLMVVKNSSPLPWLQLIFLCSGIFDISWLYFGLENFRFTVLRNVLIKLATVVLIFLYVKDTGDLWIFTLIMAVGTLLSQVYLWLYLRKFVTFVRPDIKGIRCQLKPIITLFIPVLAFSVYKVMDKIMLGNMSTYEQVGFYENATKINNIPIGFINAMGIVMLPRMTNIATTGTKEDGEKYIENSFMLVNIIASAMVFGMIGVSHNFVTLYFGEGFKECGVLLVYLTLSVFFIAWANIIRTQYLIPQGMDMVYVISTIVGAVLNLTINLMLIPRYQAKGAAIGTIVAEFSVMFVQMIWLRKQLPVIRYITNSLPYLLTGVIMMFLVSICGNWLGTGLVQLLVQIGLGGVFCIIFTILIATLRKDLFYKVVIKGISVKLKSNSTP</sequence>
<dbReference type="RefSeq" id="WP_184092115.1">
    <property type="nucleotide sequence ID" value="NZ_AP023367.1"/>
</dbReference>
<gene>
    <name evidence="5" type="ORF">acsn021_43010</name>
</gene>
<accession>A0A6S6RBY5</accession>
<dbReference type="GO" id="GO:0016020">
    <property type="term" value="C:membrane"/>
    <property type="evidence" value="ECO:0007669"/>
    <property type="project" value="UniProtKB-SubCell"/>
</dbReference>